<dbReference type="EMBL" id="LT853885">
    <property type="protein sequence ID" value="SMR02286.1"/>
    <property type="molecule type" value="Genomic_DNA"/>
</dbReference>
<sequence length="164" mass="18223">MIRLHPLVGRVVAGAAGCSVVNPCCRTRCRRQYCPVHDLDRLQVTATRTQRALVDVPSTLDVIDREQLDNQLVRELKDPFRHTPGMSVTSNSGRFTGAGRTALASLAARVANKITAQSPGARDRCSESESEFIELTLWFLRTVRTQLVTARYFLLATLNRSPDV</sequence>
<dbReference type="eggNOG" id="COG4771">
    <property type="taxonomic scope" value="Bacteria"/>
</dbReference>
<dbReference type="Gene3D" id="2.170.130.10">
    <property type="entry name" value="TonB-dependent receptor, plug domain"/>
    <property type="match status" value="1"/>
</dbReference>
<proteinExistence type="predicted"/>
<accession>A0A1Y6H9U7</accession>
<name>A0A1Y6H9U7_9XANT</name>
<dbReference type="SUPFAM" id="SSF56935">
    <property type="entry name" value="Porins"/>
    <property type="match status" value="1"/>
</dbReference>
<dbReference type="InterPro" id="IPR037066">
    <property type="entry name" value="Plug_dom_sf"/>
</dbReference>
<reference evidence="2 4" key="2">
    <citation type="submission" date="2017-05" db="EMBL/GenBank/DDBJ databases">
        <authorList>
            <person name="Song R."/>
            <person name="Chenine A.L."/>
            <person name="Ruprecht R.M."/>
        </authorList>
    </citation>
    <scope>NUCLEOTIDE SEQUENCE [LARGE SCALE GENOMIC DNA]</scope>
    <source>
        <strain evidence="2">PD5205</strain>
    </source>
</reference>
<keyword evidence="2" id="KW-0675">Receptor</keyword>
<keyword evidence="3" id="KW-1185">Reference proteome</keyword>
<evidence type="ECO:0000313" key="4">
    <source>
        <dbReference type="Proteomes" id="UP000195953"/>
    </source>
</evidence>
<dbReference type="EMBL" id="LT853882">
    <property type="protein sequence ID" value="SMR00268.1"/>
    <property type="molecule type" value="Genomic_DNA"/>
</dbReference>
<gene>
    <name evidence="2" type="primary">phuR_1</name>
    <name evidence="2" type="ORF">PD5205_00967</name>
    <name evidence="1" type="ORF">PD885_03046</name>
</gene>
<protein>
    <submittedName>
        <fullName evidence="2">Outer membrane hemin receptor</fullName>
    </submittedName>
</protein>
<evidence type="ECO:0000313" key="2">
    <source>
        <dbReference type="EMBL" id="SMR02286.1"/>
    </source>
</evidence>
<reference evidence="1 3" key="1">
    <citation type="submission" date="2017-05" db="EMBL/GenBank/DDBJ databases">
        <authorList>
            <person name="Blom J."/>
        </authorList>
    </citation>
    <scope>NUCLEOTIDE SEQUENCE [LARGE SCALE GENOMIC DNA]</scope>
    <source>
        <strain evidence="1">PD885</strain>
    </source>
</reference>
<dbReference type="AlphaFoldDB" id="A0A1Y6H9U7"/>
<evidence type="ECO:0000313" key="3">
    <source>
        <dbReference type="Proteomes" id="UP000195877"/>
    </source>
</evidence>
<dbReference type="Proteomes" id="UP000195877">
    <property type="component" value="Chromosome 1"/>
</dbReference>
<evidence type="ECO:0000313" key="1">
    <source>
        <dbReference type="EMBL" id="SMR00268.1"/>
    </source>
</evidence>
<organism evidence="2 4">
    <name type="scientific">Xanthomonas fragariae</name>
    <dbReference type="NCBI Taxonomy" id="48664"/>
    <lineage>
        <taxon>Bacteria</taxon>
        <taxon>Pseudomonadati</taxon>
        <taxon>Pseudomonadota</taxon>
        <taxon>Gammaproteobacteria</taxon>
        <taxon>Lysobacterales</taxon>
        <taxon>Lysobacteraceae</taxon>
        <taxon>Xanthomonas</taxon>
    </lineage>
</organism>
<dbReference type="Proteomes" id="UP000195953">
    <property type="component" value="Chromosome 1"/>
</dbReference>